<feature type="non-terminal residue" evidence="2">
    <location>
        <position position="87"/>
    </location>
</feature>
<keyword evidence="1" id="KW-0732">Signal</keyword>
<comment type="caution">
    <text evidence="2">The sequence shown here is derived from an EMBL/GenBank/DDBJ whole genome shotgun (WGS) entry which is preliminary data.</text>
</comment>
<proteinExistence type="predicted"/>
<organism evidence="2 3">
    <name type="scientific">Rotaria magnacalcarata</name>
    <dbReference type="NCBI Taxonomy" id="392030"/>
    <lineage>
        <taxon>Eukaryota</taxon>
        <taxon>Metazoa</taxon>
        <taxon>Spiralia</taxon>
        <taxon>Gnathifera</taxon>
        <taxon>Rotifera</taxon>
        <taxon>Eurotatoria</taxon>
        <taxon>Bdelloidea</taxon>
        <taxon>Philodinida</taxon>
        <taxon>Philodinidae</taxon>
        <taxon>Rotaria</taxon>
    </lineage>
</organism>
<gene>
    <name evidence="2" type="ORF">BYL167_LOCUS77522</name>
</gene>
<feature type="signal peptide" evidence="1">
    <location>
        <begin position="1"/>
        <end position="22"/>
    </location>
</feature>
<name>A0A8S3GYR5_9BILA</name>
<dbReference type="EMBL" id="CAJOBH010282630">
    <property type="protein sequence ID" value="CAF5172191.1"/>
    <property type="molecule type" value="Genomic_DNA"/>
</dbReference>
<evidence type="ECO:0000313" key="3">
    <source>
        <dbReference type="Proteomes" id="UP000681967"/>
    </source>
</evidence>
<reference evidence="2" key="1">
    <citation type="submission" date="2021-02" db="EMBL/GenBank/DDBJ databases">
        <authorList>
            <person name="Nowell W R."/>
        </authorList>
    </citation>
    <scope>NUCLEOTIDE SEQUENCE</scope>
</reference>
<dbReference type="Proteomes" id="UP000681967">
    <property type="component" value="Unassembled WGS sequence"/>
</dbReference>
<sequence length="87" mass="9593">MMLWLSPLCIVVFISLNSIIYACDKDPNEGALVVAAGSFLAASSDQGVNWSPSETKGQMKFNQGTCRYEKIVQGLPVNTNYEWKVAF</sequence>
<dbReference type="AlphaFoldDB" id="A0A8S3GYR5"/>
<evidence type="ECO:0000313" key="2">
    <source>
        <dbReference type="EMBL" id="CAF5172191.1"/>
    </source>
</evidence>
<evidence type="ECO:0000256" key="1">
    <source>
        <dbReference type="SAM" id="SignalP"/>
    </source>
</evidence>
<protein>
    <submittedName>
        <fullName evidence="2">Uncharacterized protein</fullName>
    </submittedName>
</protein>
<accession>A0A8S3GYR5</accession>
<feature type="chain" id="PRO_5035775115" evidence="1">
    <location>
        <begin position="23"/>
        <end position="87"/>
    </location>
</feature>